<comment type="caution">
    <text evidence="3">The sequence shown here is derived from an EMBL/GenBank/DDBJ whole genome shotgun (WGS) entry which is preliminary data.</text>
</comment>
<dbReference type="OrthoDB" id="405906at2759"/>
<dbReference type="AlphaFoldDB" id="A0A3E2H8V0"/>
<feature type="non-terminal residue" evidence="3">
    <location>
        <position position="235"/>
    </location>
</feature>
<evidence type="ECO:0000313" key="3">
    <source>
        <dbReference type="EMBL" id="RFU29582.1"/>
    </source>
</evidence>
<dbReference type="STRING" id="5539.A0A3E2H8V0"/>
<dbReference type="PANTHER" id="PTHR37013:SF3">
    <property type="entry name" value="INTEGRAL MEMBRANE PROTEIN (AFU_ORTHOLOGUE AFUA_1G05950)"/>
    <property type="match status" value="1"/>
</dbReference>
<dbReference type="OMA" id="PAMECII"/>
<accession>A0A3E2H8V0</accession>
<proteinExistence type="predicted"/>
<name>A0A3E2H8V0_SCYLI</name>
<feature type="domain" description="DUF7703" evidence="2">
    <location>
        <begin position="94"/>
        <end position="181"/>
    </location>
</feature>
<feature type="transmembrane region" description="Helical" evidence="1">
    <location>
        <begin position="51"/>
        <end position="72"/>
    </location>
</feature>
<feature type="transmembrane region" description="Helical" evidence="1">
    <location>
        <begin position="126"/>
        <end position="147"/>
    </location>
</feature>
<organism evidence="3 4">
    <name type="scientific">Scytalidium lignicola</name>
    <name type="common">Hyphomycete</name>
    <dbReference type="NCBI Taxonomy" id="5539"/>
    <lineage>
        <taxon>Eukaryota</taxon>
        <taxon>Fungi</taxon>
        <taxon>Dikarya</taxon>
        <taxon>Ascomycota</taxon>
        <taxon>Pezizomycotina</taxon>
        <taxon>Leotiomycetes</taxon>
        <taxon>Leotiomycetes incertae sedis</taxon>
        <taxon>Scytalidium</taxon>
    </lineage>
</organism>
<keyword evidence="4" id="KW-1185">Reference proteome</keyword>
<evidence type="ECO:0000313" key="4">
    <source>
        <dbReference type="Proteomes" id="UP000258309"/>
    </source>
</evidence>
<evidence type="ECO:0000259" key="2">
    <source>
        <dbReference type="Pfam" id="PF24802"/>
    </source>
</evidence>
<dbReference type="Pfam" id="PF24802">
    <property type="entry name" value="DUF7703"/>
    <property type="match status" value="2"/>
</dbReference>
<dbReference type="InterPro" id="IPR056120">
    <property type="entry name" value="DUF7703"/>
</dbReference>
<dbReference type="PANTHER" id="PTHR37013">
    <property type="entry name" value="INTEGRAL MEMBRANE PROTEIN (AFU_ORTHOLOGUE AFUA_1G05950)-RELATED"/>
    <property type="match status" value="1"/>
</dbReference>
<keyword evidence="1" id="KW-1133">Transmembrane helix</keyword>
<sequence length="235" mass="25692">MVAPDTGVLGGVSIKGPAVGVATVAFVSITLYNAIELSFIIFATFKKRSGLYFWSFLIATVALFPQGAGLLLKNLSLSNIPSLPVTLMLFSWPAMECIISGLYIWKTAKLRKLENGIQVNGTAHRIIMHLLIVNVIVILLDISILALEYAGLYYIQTTWKALVYSVKLKLEFSILNKLVDLVHEHPDLTLTGNSLTCPDEINMETLSDGRRRRSIKNTASAVGYNPGGAACSEVY</sequence>
<evidence type="ECO:0000256" key="1">
    <source>
        <dbReference type="SAM" id="Phobius"/>
    </source>
</evidence>
<feature type="transmembrane region" description="Helical" evidence="1">
    <location>
        <begin position="20"/>
        <end position="44"/>
    </location>
</feature>
<keyword evidence="1" id="KW-0472">Membrane</keyword>
<feature type="transmembrane region" description="Helical" evidence="1">
    <location>
        <begin position="84"/>
        <end position="105"/>
    </location>
</feature>
<feature type="domain" description="DUF7703" evidence="2">
    <location>
        <begin position="20"/>
        <end position="62"/>
    </location>
</feature>
<protein>
    <recommendedName>
        <fullName evidence="2">DUF7703 domain-containing protein</fullName>
    </recommendedName>
</protein>
<dbReference type="Proteomes" id="UP000258309">
    <property type="component" value="Unassembled WGS sequence"/>
</dbReference>
<dbReference type="EMBL" id="NCSJ02000124">
    <property type="protein sequence ID" value="RFU29582.1"/>
    <property type="molecule type" value="Genomic_DNA"/>
</dbReference>
<feature type="non-terminal residue" evidence="3">
    <location>
        <position position="1"/>
    </location>
</feature>
<gene>
    <name evidence="3" type="ORF">B7463_g6766</name>
</gene>
<keyword evidence="1" id="KW-0812">Transmembrane</keyword>
<reference evidence="3 4" key="1">
    <citation type="submission" date="2018-05" db="EMBL/GenBank/DDBJ databases">
        <title>Draft genome sequence of Scytalidium lignicola DSM 105466, a ubiquitous saprotrophic fungus.</title>
        <authorList>
            <person name="Buettner E."/>
            <person name="Gebauer A.M."/>
            <person name="Hofrichter M."/>
            <person name="Liers C."/>
            <person name="Kellner H."/>
        </authorList>
    </citation>
    <scope>NUCLEOTIDE SEQUENCE [LARGE SCALE GENOMIC DNA]</scope>
    <source>
        <strain evidence="3 4">DSM 105466</strain>
    </source>
</reference>